<feature type="domain" description="Nephrocystin 3-like N-terminal" evidence="4">
    <location>
        <begin position="333"/>
        <end position="505"/>
    </location>
</feature>
<dbReference type="OrthoDB" id="5989012at2759"/>
<evidence type="ECO:0000313" key="6">
    <source>
        <dbReference type="RefSeq" id="XP_022298366.1"/>
    </source>
</evidence>
<dbReference type="Pfam" id="PF24883">
    <property type="entry name" value="NPHP3_N"/>
    <property type="match status" value="1"/>
</dbReference>
<dbReference type="SMART" id="SM00248">
    <property type="entry name" value="ANK"/>
    <property type="match status" value="9"/>
</dbReference>
<evidence type="ECO:0000256" key="3">
    <source>
        <dbReference type="PROSITE-ProRule" id="PRU00023"/>
    </source>
</evidence>
<feature type="repeat" description="ANK" evidence="3">
    <location>
        <begin position="1020"/>
        <end position="1052"/>
    </location>
</feature>
<sequence>MAVVPERQRGDPEDENCLNFATLVTALRLTMKGLEDIVKISIKDLHRKISKKCKGCDPCTKNCLKAQNKHFNKWCNTCTKWKEELAKFMRVPGKINRVQWEDFESKYWTKDDTPCAVNQVANVFVHKCRDPLKPVTEDILDIVSLFENCNYFPIGRKRKLLADVRQVRNVYFAHNPTKFMINEEELMYCLDVLSKLLGDNSFKSDKKCQEMQKYICNLKKTENRTNCVEVSKIVPILRTLVHRNSNEAMLEVNSLISNEQDIPVYLKRHLNPRLDWMLLIVFSFFLIQHLTKGIENDNLQERDCKTMDFQFPWKSDLTFKPYINKFNDFVGREWMIEDLSYELIHTNRRGVLVAAELGFGKSALISHIACSNDKRSTAFPLFEKISAIHLCRYYSKLTLDPGIFVRNMAGKLSSLYPEFGNVINTDSTASSYLSSSKCVEDPNGCFDYAILYPLHETKICKTQPLIIIIDALDECIEIGSKNIFALLRDKIHLLPPNIKFLFTSRNISSIRTNLPPDIYVYDTHLFWENNLIDIKKYLTMKLRDNVVSNQFQDMLSSSGSDDVIEKLAELVGGNFLFLTNALDAWIKQGNVNNLPSPVENIYRINVVRIFGKDENMIRAARSIFEILCASHGSIKETILFNVLNAKESQQKIYLSRFISNELSHFVQNTSGRIVFTNKRIANFFSKEDNTENDFYVLQQNGHNILAQYWLRCFEDHPNKTSLTMIVDLFKHVTFSKNQSLIDRLVDIIHTNLNSTTKTFLTHYIAASLNSYDAMLLAIGLTSKMNIDIKDQGNLTSSYLAAAYGNDKSLAALLRKGADIQFQRSQPLFREISPNHDPIHLSKYTFQWGYNLANIASQNGHDRVIELLLNHNINISHENSVGLNSFHLASEHGHTSILKLLMTSSLCNWNSSFQLSLYLAAKNGHLNVVKYLLSLGVTDSCVPCSDSINWIPNGKARWQSSSSLQQKLPYEMDYRNFVLKDDGHLFFCESALDIAVHNKHLQVVKYLIREPVNALKCVNARGMTPLITAVVFGEHDILHYLLNTGLPLNDTCSVRKSMKTRFHNFKNAHHSDEPLCVKGLSFWHMLAIYSSEKTIEFVYQKKLNDYLWNVTDDYGATPFHYACCNERVNHITSFYMMASHKCNRTLNGSTPAHSAALCGQYLPISIFIRTLKLPMNIKDNSNKNILHYLFMSSLDMINSKILLSTFNKSYDTLFGEQDVDGRTPLHYAAMSGKYIWEDIDYWTISFNPMHYMIRDKNNRTVLDLLFTSMPSLQPKFGKFDVRIHYNCDLNDLFKIPGCADIPITYKEQIRFDNAIMKYKSS</sequence>
<keyword evidence="2 3" id="KW-0040">ANK repeat</keyword>
<organism evidence="5 6">
    <name type="scientific">Crassostrea virginica</name>
    <name type="common">Eastern oyster</name>
    <dbReference type="NCBI Taxonomy" id="6565"/>
    <lineage>
        <taxon>Eukaryota</taxon>
        <taxon>Metazoa</taxon>
        <taxon>Spiralia</taxon>
        <taxon>Lophotrochozoa</taxon>
        <taxon>Mollusca</taxon>
        <taxon>Bivalvia</taxon>
        <taxon>Autobranchia</taxon>
        <taxon>Pteriomorphia</taxon>
        <taxon>Ostreida</taxon>
        <taxon>Ostreoidea</taxon>
        <taxon>Ostreidae</taxon>
        <taxon>Crassostrea</taxon>
    </lineage>
</organism>
<dbReference type="InterPro" id="IPR056884">
    <property type="entry name" value="NPHP3-like_N"/>
</dbReference>
<dbReference type="Proteomes" id="UP000694844">
    <property type="component" value="Chromosome 8"/>
</dbReference>
<dbReference type="SUPFAM" id="SSF48403">
    <property type="entry name" value="Ankyrin repeat"/>
    <property type="match status" value="1"/>
</dbReference>
<evidence type="ECO:0000259" key="4">
    <source>
        <dbReference type="Pfam" id="PF24883"/>
    </source>
</evidence>
<dbReference type="Pfam" id="PF15112">
    <property type="entry name" value="DUF4559"/>
    <property type="match status" value="1"/>
</dbReference>
<dbReference type="KEGG" id="cvn:111107448"/>
<dbReference type="InterPro" id="IPR036770">
    <property type="entry name" value="Ankyrin_rpt-contain_sf"/>
</dbReference>
<dbReference type="PROSITE" id="PS50088">
    <property type="entry name" value="ANK_REPEAT"/>
    <property type="match status" value="1"/>
</dbReference>
<dbReference type="PANTHER" id="PTHR24198">
    <property type="entry name" value="ANKYRIN REPEAT AND PROTEIN KINASE DOMAIN-CONTAINING PROTEIN"/>
    <property type="match status" value="1"/>
</dbReference>
<dbReference type="Pfam" id="PF12796">
    <property type="entry name" value="Ank_2"/>
    <property type="match status" value="2"/>
</dbReference>
<dbReference type="PANTHER" id="PTHR24198:SF183">
    <property type="entry name" value="SUPPRESSOR_ENHANCER OF LIN-12"/>
    <property type="match status" value="1"/>
</dbReference>
<dbReference type="InterPro" id="IPR027417">
    <property type="entry name" value="P-loop_NTPase"/>
</dbReference>
<reference evidence="6" key="1">
    <citation type="submission" date="2025-08" db="UniProtKB">
        <authorList>
            <consortium name="RefSeq"/>
        </authorList>
    </citation>
    <scope>IDENTIFICATION</scope>
    <source>
        <tissue evidence="6">Whole sample</tissue>
    </source>
</reference>
<dbReference type="InterPro" id="IPR027897">
    <property type="entry name" value="DUF4559"/>
</dbReference>
<dbReference type="SUPFAM" id="SSF52540">
    <property type="entry name" value="P-loop containing nucleoside triphosphate hydrolases"/>
    <property type="match status" value="1"/>
</dbReference>
<dbReference type="Gene3D" id="3.40.50.300">
    <property type="entry name" value="P-loop containing nucleotide triphosphate hydrolases"/>
    <property type="match status" value="1"/>
</dbReference>
<evidence type="ECO:0000256" key="1">
    <source>
        <dbReference type="ARBA" id="ARBA00022737"/>
    </source>
</evidence>
<gene>
    <name evidence="6" type="primary">LOC111107448</name>
</gene>
<proteinExistence type="predicted"/>
<keyword evidence="5" id="KW-1185">Reference proteome</keyword>
<protein>
    <submittedName>
        <fullName evidence="6">Ankyrin repeat domain-containing protein 50-like</fullName>
    </submittedName>
</protein>
<accession>A0A8B8B5A7</accession>
<evidence type="ECO:0000313" key="5">
    <source>
        <dbReference type="Proteomes" id="UP000694844"/>
    </source>
</evidence>
<dbReference type="RefSeq" id="XP_022298366.1">
    <property type="nucleotide sequence ID" value="XM_022442658.1"/>
</dbReference>
<evidence type="ECO:0000256" key="2">
    <source>
        <dbReference type="ARBA" id="ARBA00023043"/>
    </source>
</evidence>
<dbReference type="PROSITE" id="PS50297">
    <property type="entry name" value="ANK_REP_REGION"/>
    <property type="match status" value="1"/>
</dbReference>
<dbReference type="GeneID" id="111107448"/>
<keyword evidence="1" id="KW-0677">Repeat</keyword>
<name>A0A8B8B5A7_CRAVI</name>
<dbReference type="InterPro" id="IPR002110">
    <property type="entry name" value="Ankyrin_rpt"/>
</dbReference>
<dbReference type="Gene3D" id="1.25.40.20">
    <property type="entry name" value="Ankyrin repeat-containing domain"/>
    <property type="match status" value="3"/>
</dbReference>